<dbReference type="InterPro" id="IPR013321">
    <property type="entry name" value="Arc_rbn_hlx_hlx"/>
</dbReference>
<sequence length="82" mass="9619">MNHITISNLDDDIKSRLKKRAEKHGRSLEEEAREILRTVLIENHEQPLNLANIIEQRFANLGDFELPEIPREPIRTVSTFEE</sequence>
<keyword evidence="3" id="KW-1185">Reference proteome</keyword>
<dbReference type="Gene3D" id="1.10.1220.10">
    <property type="entry name" value="Met repressor-like"/>
    <property type="match status" value="1"/>
</dbReference>
<gene>
    <name evidence="2" type="ORF">GXM_00772</name>
</gene>
<name>A0A5P8VTS2_9NOSO</name>
<dbReference type="Proteomes" id="UP000326678">
    <property type="component" value="Chromosome Gxm1"/>
</dbReference>
<proteinExistence type="predicted"/>
<dbReference type="InterPro" id="IPR010985">
    <property type="entry name" value="Ribbon_hlx_hlx"/>
</dbReference>
<evidence type="ECO:0000313" key="2">
    <source>
        <dbReference type="EMBL" id="QFS43299.1"/>
    </source>
</evidence>
<dbReference type="SUPFAM" id="SSF47598">
    <property type="entry name" value="Ribbon-helix-helix"/>
    <property type="match status" value="1"/>
</dbReference>
<dbReference type="AlphaFoldDB" id="A0A5P8VTS2"/>
<evidence type="ECO:0000259" key="1">
    <source>
        <dbReference type="Pfam" id="PF22513"/>
    </source>
</evidence>
<accession>A0A5P8VTS2</accession>
<organism evidence="2 3">
    <name type="scientific">Nostoc sphaeroides CCNUC1</name>
    <dbReference type="NCBI Taxonomy" id="2653204"/>
    <lineage>
        <taxon>Bacteria</taxon>
        <taxon>Bacillati</taxon>
        <taxon>Cyanobacteriota</taxon>
        <taxon>Cyanophyceae</taxon>
        <taxon>Nostocales</taxon>
        <taxon>Nostocaceae</taxon>
        <taxon>Nostoc</taxon>
    </lineage>
</organism>
<dbReference type="InterPro" id="IPR053853">
    <property type="entry name" value="FitA-like_RHH"/>
</dbReference>
<evidence type="ECO:0000313" key="3">
    <source>
        <dbReference type="Proteomes" id="UP000326678"/>
    </source>
</evidence>
<reference evidence="2 3" key="1">
    <citation type="submission" date="2019-10" db="EMBL/GenBank/DDBJ databases">
        <title>Genomic and transcriptomic insights into the perfect genentic adaptation of a filamentous nitrogen-fixing cyanobacterium to rice fields.</title>
        <authorList>
            <person name="Chen Z."/>
        </authorList>
    </citation>
    <scope>NUCLEOTIDE SEQUENCE [LARGE SCALE GENOMIC DNA]</scope>
    <source>
        <strain evidence="2">CCNUC1</strain>
    </source>
</reference>
<feature type="domain" description="Antitoxin FitA-like ribbon-helix-helix" evidence="1">
    <location>
        <begin position="4"/>
        <end position="39"/>
    </location>
</feature>
<dbReference type="RefSeq" id="WP_152588208.1">
    <property type="nucleotide sequence ID" value="NZ_CP045226.1"/>
</dbReference>
<protein>
    <submittedName>
        <fullName evidence="2">FitA, antitoxin FitA</fullName>
    </submittedName>
</protein>
<dbReference type="GO" id="GO:0006355">
    <property type="term" value="P:regulation of DNA-templated transcription"/>
    <property type="evidence" value="ECO:0007669"/>
    <property type="project" value="InterPro"/>
</dbReference>
<dbReference type="Pfam" id="PF22513">
    <property type="entry name" value="FitA-like_RHH"/>
    <property type="match status" value="1"/>
</dbReference>
<dbReference type="KEGG" id="nsh:GXM_00772"/>
<dbReference type="EMBL" id="CP045226">
    <property type="protein sequence ID" value="QFS43299.1"/>
    <property type="molecule type" value="Genomic_DNA"/>
</dbReference>